<feature type="compositionally biased region" description="Basic and acidic residues" evidence="1">
    <location>
        <begin position="149"/>
        <end position="162"/>
    </location>
</feature>
<dbReference type="Proteomes" id="UP000664132">
    <property type="component" value="Unassembled WGS sequence"/>
</dbReference>
<protein>
    <submittedName>
        <fullName evidence="2">Uncharacterized protein</fullName>
    </submittedName>
</protein>
<feature type="compositionally biased region" description="Basic and acidic residues" evidence="1">
    <location>
        <begin position="79"/>
        <end position="100"/>
    </location>
</feature>
<reference evidence="2" key="1">
    <citation type="submission" date="2021-02" db="EMBL/GenBank/DDBJ databases">
        <title>Genome sequence Cadophora malorum strain M34.</title>
        <authorList>
            <person name="Stefanovic E."/>
            <person name="Vu D."/>
            <person name="Scully C."/>
            <person name="Dijksterhuis J."/>
            <person name="Roader J."/>
            <person name="Houbraken J."/>
        </authorList>
    </citation>
    <scope>NUCLEOTIDE SEQUENCE</scope>
    <source>
        <strain evidence="2">M34</strain>
    </source>
</reference>
<evidence type="ECO:0000256" key="1">
    <source>
        <dbReference type="SAM" id="MobiDB-lite"/>
    </source>
</evidence>
<feature type="compositionally biased region" description="Polar residues" evidence="1">
    <location>
        <begin position="65"/>
        <end position="78"/>
    </location>
</feature>
<keyword evidence="3" id="KW-1185">Reference proteome</keyword>
<evidence type="ECO:0000313" key="3">
    <source>
        <dbReference type="Proteomes" id="UP000664132"/>
    </source>
</evidence>
<feature type="compositionally biased region" description="Polar residues" evidence="1">
    <location>
        <begin position="34"/>
        <end position="58"/>
    </location>
</feature>
<comment type="caution">
    <text evidence="2">The sequence shown here is derived from an EMBL/GenBank/DDBJ whole genome shotgun (WGS) entry which is preliminary data.</text>
</comment>
<dbReference type="OrthoDB" id="5389296at2759"/>
<name>A0A8H7TCQ6_9HELO</name>
<organism evidence="2 3">
    <name type="scientific">Cadophora malorum</name>
    <dbReference type="NCBI Taxonomy" id="108018"/>
    <lineage>
        <taxon>Eukaryota</taxon>
        <taxon>Fungi</taxon>
        <taxon>Dikarya</taxon>
        <taxon>Ascomycota</taxon>
        <taxon>Pezizomycotina</taxon>
        <taxon>Leotiomycetes</taxon>
        <taxon>Helotiales</taxon>
        <taxon>Ploettnerulaceae</taxon>
        <taxon>Cadophora</taxon>
    </lineage>
</organism>
<sequence>MPPPPVTPSPHRFVIKKERPPVRSTPLAQEHTPRPSTQFNSTPRFTFSSTPRPTASQTVPPPRFTPSTARFVTPASRTPKNDDAIDISSDDRLQDVHDSIETEEQDIDLGRYQSPDWEDDYKVEEPSPKRRRLSTSSQTRPEEQDEEQDKMLLDQKDEKDEKGDTEDTSSSLPILSSPPAPRRPVSTTAPRFLLSTPAPQSTPHDPNSLSTQNANATPFLKPPRFRPPDPSSTTQTQSDPLPDQFSPHRKGQKYIAGGLAAEVRDWLMNLEGAIPDTRGKRRDEEWLIRIVVDEVSGGFKEGMRMVRGRQIHALDVLGEVGEMADTVGGVKVILAGEGAGTGLQKGSAVEVGKMVGIKGPVWEVVVEGVKWGVGVDWKVLS</sequence>
<feature type="region of interest" description="Disordered" evidence="1">
    <location>
        <begin position="1"/>
        <end position="250"/>
    </location>
</feature>
<accession>A0A8H7TCQ6</accession>
<feature type="compositionally biased region" description="Polar residues" evidence="1">
    <location>
        <begin position="197"/>
        <end position="216"/>
    </location>
</feature>
<evidence type="ECO:0000313" key="2">
    <source>
        <dbReference type="EMBL" id="KAG4419190.1"/>
    </source>
</evidence>
<dbReference type="AlphaFoldDB" id="A0A8H7TCQ6"/>
<dbReference type="EMBL" id="JAFJYH010000111">
    <property type="protein sequence ID" value="KAG4419190.1"/>
    <property type="molecule type" value="Genomic_DNA"/>
</dbReference>
<gene>
    <name evidence="2" type="ORF">IFR04_007691</name>
</gene>
<proteinExistence type="predicted"/>